<feature type="domain" description="Ubiquitin-like" evidence="1">
    <location>
        <begin position="235"/>
        <end position="315"/>
    </location>
</feature>
<keyword evidence="3" id="KW-1185">Reference proteome</keyword>
<accession>A0A2J6QRZ4</accession>
<dbReference type="EMBL" id="KZ613979">
    <property type="protein sequence ID" value="PMD29037.1"/>
    <property type="molecule type" value="Genomic_DNA"/>
</dbReference>
<evidence type="ECO:0000313" key="3">
    <source>
        <dbReference type="Proteomes" id="UP000235786"/>
    </source>
</evidence>
<proteinExistence type="predicted"/>
<dbReference type="AlphaFoldDB" id="A0A2J6QRZ4"/>
<dbReference type="STRING" id="1149755.A0A2J6QRZ4"/>
<organism evidence="2 3">
    <name type="scientific">Hyaloscypha variabilis (strain UAMH 11265 / GT02V1 / F)</name>
    <name type="common">Meliniomyces variabilis</name>
    <dbReference type="NCBI Taxonomy" id="1149755"/>
    <lineage>
        <taxon>Eukaryota</taxon>
        <taxon>Fungi</taxon>
        <taxon>Dikarya</taxon>
        <taxon>Ascomycota</taxon>
        <taxon>Pezizomycotina</taxon>
        <taxon>Leotiomycetes</taxon>
        <taxon>Helotiales</taxon>
        <taxon>Hyaloscyphaceae</taxon>
        <taxon>Hyaloscypha</taxon>
        <taxon>Hyaloscypha variabilis</taxon>
    </lineage>
</organism>
<name>A0A2J6QRZ4_HYAVF</name>
<sequence length="345" mass="38651">MPITISSVGDIISLILLTKDVVECLNSSRGSGAEYQELIRELWALERILLEVEALSRSSDKSVELNALCVTARRAADHCRHSMSEFLDKIKKYEVGLRGGGSGNALQDAKSKVQWRLFASDDVAKFRSELCAHTSSIGMLLNIASLRSHGLEADKQTSALEDVRKQLEENNSLIRKGNESLNQVAKVTRLQWVRQIGCDMKTMMSKIYAVNVAMYKAVLSIQAGLPSSLERALIQEPFILEDAIGRIAPVHMQFVSSWEAFDAVLELRFRDTPGYKKVQNRKYTFQEHGKKQDILRTRPWDASFLPGQKINMSLIYKGVEEEGTGSVCPACRNPSVEAQDTEVQW</sequence>
<dbReference type="Pfam" id="PF22893">
    <property type="entry name" value="ULD_2"/>
    <property type="match status" value="1"/>
</dbReference>
<dbReference type="PANTHER" id="PTHR38886:SF1">
    <property type="entry name" value="NACHT-NTPASE AND P-LOOP NTPASES N-TERMINAL DOMAIN-CONTAINING PROTEIN"/>
    <property type="match status" value="1"/>
</dbReference>
<evidence type="ECO:0000259" key="1">
    <source>
        <dbReference type="Pfam" id="PF22893"/>
    </source>
</evidence>
<protein>
    <recommendedName>
        <fullName evidence="1">Ubiquitin-like domain-containing protein</fullName>
    </recommendedName>
</protein>
<dbReference type="OrthoDB" id="3045089at2759"/>
<dbReference type="InterPro" id="IPR054464">
    <property type="entry name" value="ULD_fung"/>
</dbReference>
<evidence type="ECO:0000313" key="2">
    <source>
        <dbReference type="EMBL" id="PMD29037.1"/>
    </source>
</evidence>
<dbReference type="PANTHER" id="PTHR38886">
    <property type="entry name" value="SESA DOMAIN-CONTAINING PROTEIN"/>
    <property type="match status" value="1"/>
</dbReference>
<gene>
    <name evidence="2" type="ORF">L207DRAFT_446149</name>
</gene>
<dbReference type="Proteomes" id="UP000235786">
    <property type="component" value="Unassembled WGS sequence"/>
</dbReference>
<reference evidence="2 3" key="1">
    <citation type="submission" date="2016-04" db="EMBL/GenBank/DDBJ databases">
        <title>A degradative enzymes factory behind the ericoid mycorrhizal symbiosis.</title>
        <authorList>
            <consortium name="DOE Joint Genome Institute"/>
            <person name="Martino E."/>
            <person name="Morin E."/>
            <person name="Grelet G."/>
            <person name="Kuo A."/>
            <person name="Kohler A."/>
            <person name="Daghino S."/>
            <person name="Barry K."/>
            <person name="Choi C."/>
            <person name="Cichocki N."/>
            <person name="Clum A."/>
            <person name="Copeland A."/>
            <person name="Hainaut M."/>
            <person name="Haridas S."/>
            <person name="Labutti K."/>
            <person name="Lindquist E."/>
            <person name="Lipzen A."/>
            <person name="Khouja H.-R."/>
            <person name="Murat C."/>
            <person name="Ohm R."/>
            <person name="Olson A."/>
            <person name="Spatafora J."/>
            <person name="Veneault-Fourrey C."/>
            <person name="Henrissat B."/>
            <person name="Grigoriev I."/>
            <person name="Martin F."/>
            <person name="Perotto S."/>
        </authorList>
    </citation>
    <scope>NUCLEOTIDE SEQUENCE [LARGE SCALE GENOMIC DNA]</scope>
    <source>
        <strain evidence="2 3">F</strain>
    </source>
</reference>